<evidence type="ECO:0000313" key="2">
    <source>
        <dbReference type="Ensembl" id="ENSCSEP00000012583.1"/>
    </source>
</evidence>
<keyword evidence="1" id="KW-0812">Transmembrane</keyword>
<dbReference type="Proteomes" id="UP000265120">
    <property type="component" value="Unassembled WGS sequence"/>
</dbReference>
<keyword evidence="1" id="KW-1133">Transmembrane helix</keyword>
<dbReference type="GeneTree" id="ENSGT00940000157147"/>
<reference evidence="2" key="2">
    <citation type="submission" date="2025-09" db="UniProtKB">
        <authorList>
            <consortium name="Ensembl"/>
        </authorList>
    </citation>
    <scope>IDENTIFICATION</scope>
</reference>
<organism evidence="2 3">
    <name type="scientific">Cynoglossus semilaevis</name>
    <name type="common">Tongue sole</name>
    <dbReference type="NCBI Taxonomy" id="244447"/>
    <lineage>
        <taxon>Eukaryota</taxon>
        <taxon>Metazoa</taxon>
        <taxon>Chordata</taxon>
        <taxon>Craniata</taxon>
        <taxon>Vertebrata</taxon>
        <taxon>Euteleostomi</taxon>
        <taxon>Actinopterygii</taxon>
        <taxon>Neopterygii</taxon>
        <taxon>Teleostei</taxon>
        <taxon>Neoteleostei</taxon>
        <taxon>Acanthomorphata</taxon>
        <taxon>Carangaria</taxon>
        <taxon>Pleuronectiformes</taxon>
        <taxon>Pleuronectoidei</taxon>
        <taxon>Cynoglossidae</taxon>
        <taxon>Cynoglossinae</taxon>
        <taxon>Cynoglossus</taxon>
    </lineage>
</organism>
<evidence type="ECO:0008006" key="4">
    <source>
        <dbReference type="Google" id="ProtNLM"/>
    </source>
</evidence>
<feature type="transmembrane region" description="Helical" evidence="1">
    <location>
        <begin position="47"/>
        <end position="66"/>
    </location>
</feature>
<proteinExistence type="predicted"/>
<dbReference type="AlphaFoldDB" id="A0A3P8VB73"/>
<accession>A0A3P8VB73</accession>
<evidence type="ECO:0000313" key="3">
    <source>
        <dbReference type="Proteomes" id="UP000265120"/>
    </source>
</evidence>
<dbReference type="InParanoid" id="A0A3P8VB73"/>
<name>A0A3P8VB73_CYNSE</name>
<dbReference type="Ensembl" id="ENSCSET00000012735.1">
    <property type="protein sequence ID" value="ENSCSEP00000012583.1"/>
    <property type="gene ID" value="ENSCSEG00000008142.1"/>
</dbReference>
<evidence type="ECO:0000256" key="1">
    <source>
        <dbReference type="SAM" id="Phobius"/>
    </source>
</evidence>
<keyword evidence="3" id="KW-1185">Reference proteome</keyword>
<protein>
    <recommendedName>
        <fullName evidence="4">Phosphatidic acid phosphatase type 2/haloperoxidase domain-containing protein</fullName>
    </recommendedName>
</protein>
<keyword evidence="1" id="KW-0472">Membrane</keyword>
<reference evidence="2" key="1">
    <citation type="submission" date="2025-08" db="UniProtKB">
        <authorList>
            <consortium name="Ensembl"/>
        </authorList>
    </citation>
    <scope>IDENTIFICATION</scope>
</reference>
<sequence>MTVAGMQKLVKRKGPWDFPPGFLDFAAMDMYSFPAAHASRAVMVSKFLLSHLVLAVSVCVVIVFPTESFCPRHQLRRYSWPNLENSISWW</sequence>